<organism evidence="1 2">
    <name type="scientific">Undibacter mobilis</name>
    <dbReference type="NCBI Taxonomy" id="2292256"/>
    <lineage>
        <taxon>Bacteria</taxon>
        <taxon>Pseudomonadati</taxon>
        <taxon>Pseudomonadota</taxon>
        <taxon>Alphaproteobacteria</taxon>
        <taxon>Hyphomicrobiales</taxon>
        <taxon>Nitrobacteraceae</taxon>
        <taxon>Undibacter</taxon>
    </lineage>
</organism>
<proteinExistence type="predicted"/>
<gene>
    <name evidence="1" type="ORF">DXH78_09885</name>
</gene>
<dbReference type="OrthoDB" id="8448731at2"/>
<dbReference type="RefSeq" id="WP_115516872.1">
    <property type="nucleotide sequence ID" value="NZ_QRGO01000001.1"/>
</dbReference>
<dbReference type="AlphaFoldDB" id="A0A371BB45"/>
<evidence type="ECO:0000313" key="1">
    <source>
        <dbReference type="EMBL" id="RDV04845.1"/>
    </source>
</evidence>
<name>A0A371BB45_9BRAD</name>
<reference evidence="2" key="1">
    <citation type="submission" date="2018-08" db="EMBL/GenBank/DDBJ databases">
        <authorList>
            <person name="Kim S.-J."/>
            <person name="Jung G.-Y."/>
        </authorList>
    </citation>
    <scope>NUCLEOTIDE SEQUENCE [LARGE SCALE GENOMIC DNA]</scope>
    <source>
        <strain evidence="2">GY_H</strain>
    </source>
</reference>
<sequence length="156" mass="17168">MIGWVVLSESWIELTEETLRAQLDRLYPGEFLPARESGTFVVTGAVEDVQFLINSGIASATGLFMLQSVPGPYTEFSPFADHIQDSALRRIAVAQRAWLGLERLGGDNEDDAYRFIGKVIAALAPDDAAVLVHPSRLTSFPFDTALRRNLANGDMR</sequence>
<evidence type="ECO:0000313" key="2">
    <source>
        <dbReference type="Proteomes" id="UP000263993"/>
    </source>
</evidence>
<dbReference type="Proteomes" id="UP000263993">
    <property type="component" value="Unassembled WGS sequence"/>
</dbReference>
<dbReference type="EMBL" id="QRGO01000001">
    <property type="protein sequence ID" value="RDV04845.1"/>
    <property type="molecule type" value="Genomic_DNA"/>
</dbReference>
<comment type="caution">
    <text evidence="1">The sequence shown here is derived from an EMBL/GenBank/DDBJ whole genome shotgun (WGS) entry which is preliminary data.</text>
</comment>
<protein>
    <submittedName>
        <fullName evidence="1">Uncharacterized protein</fullName>
    </submittedName>
</protein>
<accession>A0A371BB45</accession>
<keyword evidence="2" id="KW-1185">Reference proteome</keyword>